<gene>
    <name evidence="1" type="ordered locus">Oter_3879</name>
</gene>
<dbReference type="KEGG" id="ote:Oter_3879"/>
<dbReference type="HOGENOM" id="CLU_185804_0_0_0"/>
<accession>B1ZZ81</accession>
<sequence length="74" mass="8444">MKRYRNAVGDSGVVAYDYGTDWIRLQFSRGKPYTYRAAKIGRANLETMKRLADAGDGLTTFINTHPKVRNGYLR</sequence>
<dbReference type="OrthoDB" id="7775479at2"/>
<protein>
    <recommendedName>
        <fullName evidence="3">KTSC domain-containing protein</fullName>
    </recommendedName>
</protein>
<evidence type="ECO:0000313" key="1">
    <source>
        <dbReference type="EMBL" id="ACB77153.1"/>
    </source>
</evidence>
<dbReference type="EMBL" id="CP001032">
    <property type="protein sequence ID" value="ACB77153.1"/>
    <property type="molecule type" value="Genomic_DNA"/>
</dbReference>
<evidence type="ECO:0000313" key="2">
    <source>
        <dbReference type="Proteomes" id="UP000007013"/>
    </source>
</evidence>
<dbReference type="RefSeq" id="WP_012376682.1">
    <property type="nucleotide sequence ID" value="NC_010571.1"/>
</dbReference>
<keyword evidence="2" id="KW-1185">Reference proteome</keyword>
<reference evidence="1 2" key="1">
    <citation type="journal article" date="2011" name="J. Bacteriol.">
        <title>Genome sequence of the verrucomicrobium Opitutus terrae PB90-1, an abundant inhabitant of rice paddy soil ecosystems.</title>
        <authorList>
            <person name="van Passel M.W."/>
            <person name="Kant R."/>
            <person name="Palva A."/>
            <person name="Copeland A."/>
            <person name="Lucas S."/>
            <person name="Lapidus A."/>
            <person name="Glavina del Rio T."/>
            <person name="Pitluck S."/>
            <person name="Goltsman E."/>
            <person name="Clum A."/>
            <person name="Sun H."/>
            <person name="Schmutz J."/>
            <person name="Larimer F.W."/>
            <person name="Land M.L."/>
            <person name="Hauser L."/>
            <person name="Kyrpides N."/>
            <person name="Mikhailova N."/>
            <person name="Richardson P.P."/>
            <person name="Janssen P.H."/>
            <person name="de Vos W.M."/>
            <person name="Smidt H."/>
        </authorList>
    </citation>
    <scope>NUCLEOTIDE SEQUENCE [LARGE SCALE GENOMIC DNA]</scope>
    <source>
        <strain evidence="2">DSM 11246 / JCM 15787 / PB90-1</strain>
    </source>
</reference>
<proteinExistence type="predicted"/>
<dbReference type="Proteomes" id="UP000007013">
    <property type="component" value="Chromosome"/>
</dbReference>
<organism evidence="1 2">
    <name type="scientific">Opitutus terrae (strain DSM 11246 / JCM 15787 / PB90-1)</name>
    <dbReference type="NCBI Taxonomy" id="452637"/>
    <lineage>
        <taxon>Bacteria</taxon>
        <taxon>Pseudomonadati</taxon>
        <taxon>Verrucomicrobiota</taxon>
        <taxon>Opitutia</taxon>
        <taxon>Opitutales</taxon>
        <taxon>Opitutaceae</taxon>
        <taxon>Opitutus</taxon>
    </lineage>
</organism>
<dbReference type="AlphaFoldDB" id="B1ZZ81"/>
<name>B1ZZ81_OPITP</name>
<evidence type="ECO:0008006" key="3">
    <source>
        <dbReference type="Google" id="ProtNLM"/>
    </source>
</evidence>